<dbReference type="InterPro" id="IPR001650">
    <property type="entry name" value="Helicase_C-like"/>
</dbReference>
<dbReference type="EnsemblMetazoa" id="XM_038198759.1">
    <property type="protein sequence ID" value="XP_038054687.1"/>
    <property type="gene ID" value="LOC119726907"/>
</dbReference>
<dbReference type="InterPro" id="IPR052247">
    <property type="entry name" value="Meiotic_Crossover_Helicase"/>
</dbReference>
<keyword evidence="9" id="KW-0067">ATP-binding</keyword>
<evidence type="ECO:0000259" key="19">
    <source>
        <dbReference type="PROSITE" id="PS51192"/>
    </source>
</evidence>
<dbReference type="FunFam" id="1.10.3380.10:FF:000006">
    <property type="entry name" value="probable ATP-dependent DNA helicase HFM1 isoform X1"/>
    <property type="match status" value="1"/>
</dbReference>
<evidence type="ECO:0000256" key="12">
    <source>
        <dbReference type="ARBA" id="ARBA00034617"/>
    </source>
</evidence>
<evidence type="ECO:0000256" key="4">
    <source>
        <dbReference type="ARBA" id="ARBA00022741"/>
    </source>
</evidence>
<evidence type="ECO:0000256" key="5">
    <source>
        <dbReference type="ARBA" id="ARBA00022771"/>
    </source>
</evidence>
<evidence type="ECO:0000256" key="3">
    <source>
        <dbReference type="ARBA" id="ARBA00022723"/>
    </source>
</evidence>
<dbReference type="InterPro" id="IPR036388">
    <property type="entry name" value="WH-like_DNA-bd_sf"/>
</dbReference>
<evidence type="ECO:0000313" key="22">
    <source>
        <dbReference type="Proteomes" id="UP000887568"/>
    </source>
</evidence>
<feature type="compositionally biased region" description="Polar residues" evidence="18">
    <location>
        <begin position="1468"/>
        <end position="1483"/>
    </location>
</feature>
<dbReference type="SMART" id="SM00973">
    <property type="entry name" value="Sec63"/>
    <property type="match status" value="1"/>
</dbReference>
<comment type="catalytic activity">
    <reaction evidence="12">
        <text>Couples ATP hydrolysis with the unwinding of duplex DNA by translocating in the 3'-5' direction.</text>
        <dbReference type="EC" id="5.6.2.4"/>
    </reaction>
</comment>
<dbReference type="Pfam" id="PF00271">
    <property type="entry name" value="Helicase_C"/>
    <property type="match status" value="1"/>
</dbReference>
<dbReference type="CDD" id="cd18795">
    <property type="entry name" value="SF2_C_Ski2"/>
    <property type="match status" value="1"/>
</dbReference>
<dbReference type="GO" id="GO:0007131">
    <property type="term" value="P:reciprocal meiotic recombination"/>
    <property type="evidence" value="ECO:0007669"/>
    <property type="project" value="UniProtKB-ARBA"/>
</dbReference>
<feature type="compositionally biased region" description="Polar residues" evidence="18">
    <location>
        <begin position="1412"/>
        <end position="1427"/>
    </location>
</feature>
<comment type="similarity">
    <text evidence="2">Belongs to the helicase family. SKI2 subfamily.</text>
</comment>
<feature type="region of interest" description="Disordered" evidence="18">
    <location>
        <begin position="1"/>
        <end position="31"/>
    </location>
</feature>
<keyword evidence="3" id="KW-0479">Metal-binding</keyword>
<feature type="region of interest" description="Disordered" evidence="18">
    <location>
        <begin position="1538"/>
        <end position="1562"/>
    </location>
</feature>
<keyword evidence="7" id="KW-0347">Helicase</keyword>
<evidence type="ECO:0000256" key="16">
    <source>
        <dbReference type="ARBA" id="ARBA00071159"/>
    </source>
</evidence>
<feature type="region of interest" description="Disordered" evidence="18">
    <location>
        <begin position="1802"/>
        <end position="1921"/>
    </location>
</feature>
<dbReference type="SUPFAM" id="SSF158702">
    <property type="entry name" value="Sec63 N-terminal domain-like"/>
    <property type="match status" value="1"/>
</dbReference>
<organism evidence="21 22">
    <name type="scientific">Patiria miniata</name>
    <name type="common">Bat star</name>
    <name type="synonym">Asterina miniata</name>
    <dbReference type="NCBI Taxonomy" id="46514"/>
    <lineage>
        <taxon>Eukaryota</taxon>
        <taxon>Metazoa</taxon>
        <taxon>Echinodermata</taxon>
        <taxon>Eleutherozoa</taxon>
        <taxon>Asterozoa</taxon>
        <taxon>Asteroidea</taxon>
        <taxon>Valvatacea</taxon>
        <taxon>Valvatida</taxon>
        <taxon>Asterinidae</taxon>
        <taxon>Patiria</taxon>
    </lineage>
</organism>
<proteinExistence type="inferred from homology"/>
<feature type="compositionally biased region" description="Polar residues" evidence="18">
    <location>
        <begin position="1538"/>
        <end position="1555"/>
    </location>
</feature>
<feature type="region of interest" description="Disordered" evidence="18">
    <location>
        <begin position="1237"/>
        <end position="1263"/>
    </location>
</feature>
<dbReference type="SMART" id="SM00487">
    <property type="entry name" value="DEXDc"/>
    <property type="match status" value="1"/>
</dbReference>
<evidence type="ECO:0000256" key="14">
    <source>
        <dbReference type="ARBA" id="ARBA00048988"/>
    </source>
</evidence>
<evidence type="ECO:0000256" key="1">
    <source>
        <dbReference type="ARBA" id="ARBA00001947"/>
    </source>
</evidence>
<dbReference type="Proteomes" id="UP000887568">
    <property type="component" value="Unplaced"/>
</dbReference>
<dbReference type="FunFam" id="1.10.10.10:FF:000012">
    <property type="entry name" value="U5 small nuclear ribonucleoprotein helicase"/>
    <property type="match status" value="1"/>
</dbReference>
<dbReference type="InterPro" id="IPR057842">
    <property type="entry name" value="WH_MER3"/>
</dbReference>
<dbReference type="GeneID" id="119726907"/>
<dbReference type="OMA" id="ISIALEW"/>
<accession>A0A913ZST7</accession>
<protein>
    <recommendedName>
        <fullName evidence="16">Probable ATP-dependent DNA helicase HFM1</fullName>
        <ecNumber evidence="13">5.6.2.4</ecNumber>
    </recommendedName>
    <alternativeName>
        <fullName evidence="17">DNA 3'-5' helicase HFM1</fullName>
    </alternativeName>
</protein>
<dbReference type="GO" id="GO:0008270">
    <property type="term" value="F:zinc ion binding"/>
    <property type="evidence" value="ECO:0007669"/>
    <property type="project" value="UniProtKB-KW"/>
</dbReference>
<dbReference type="InterPro" id="IPR004179">
    <property type="entry name" value="Sec63-dom"/>
</dbReference>
<dbReference type="Pfam" id="PF23445">
    <property type="entry name" value="WHD_SNRNP200"/>
    <property type="match status" value="1"/>
</dbReference>
<feature type="region of interest" description="Disordered" evidence="18">
    <location>
        <begin position="1760"/>
        <end position="1780"/>
    </location>
</feature>
<dbReference type="RefSeq" id="XP_038054687.1">
    <property type="nucleotide sequence ID" value="XM_038198759.1"/>
</dbReference>
<feature type="compositionally biased region" description="Polar residues" evidence="18">
    <location>
        <begin position="1607"/>
        <end position="1627"/>
    </location>
</feature>
<feature type="compositionally biased region" description="Polar residues" evidence="18">
    <location>
        <begin position="1831"/>
        <end position="1862"/>
    </location>
</feature>
<feature type="region of interest" description="Disordered" evidence="18">
    <location>
        <begin position="1089"/>
        <end position="1118"/>
    </location>
</feature>
<evidence type="ECO:0000256" key="9">
    <source>
        <dbReference type="ARBA" id="ARBA00022840"/>
    </source>
</evidence>
<feature type="compositionally biased region" description="Polar residues" evidence="18">
    <location>
        <begin position="1879"/>
        <end position="1920"/>
    </location>
</feature>
<keyword evidence="11" id="KW-0469">Meiosis</keyword>
<dbReference type="Gene3D" id="3.40.50.300">
    <property type="entry name" value="P-loop containing nucleotide triphosphate hydrolases"/>
    <property type="match status" value="2"/>
</dbReference>
<feature type="compositionally biased region" description="Polar residues" evidence="18">
    <location>
        <begin position="128"/>
        <end position="147"/>
    </location>
</feature>
<sequence>MFHNTTRGKQATVRPFIKHQSSAVPVPPSSASEIFGSQSFREDDDYDDDEIDITASQLIRESNFKVPTAPRGILKRSSYPARRDHLEESFFGSQSGLFDESSSHYEDPNDSPAFDLNDDEDLFGSQHGLASQQPFSQSEDLIPSSQPVRHGQRFIPSFTPKRVRIADAVTSQVTNSTRPGNHDIYGSQTPALVQESPYGALDIPGFTTPGGTTHSGNKLRSVTEIPKQYRSVFPFPYFNIVQSKVLDDVLYTDKHMVVCAPTGSGKTAVFELAIVHLLIAMGANAVKAKIVYMAPIKALCSQRCQDWKDKFEPLGLKCQELTGDTELDDYFQLQEVNIVMTTPEKWDSMTRKWRDNKCLVQLLKLFLIDEVHSLNEENRGATVEAVISRMKTVQAAVVRETTTNEKKQGEERTPELRFLAVSATIPNIEDVAKWLETGGNHAVYHKLDESHRPVKLRKVVLSYPCSERMSEFRFGLSLNYKLSGVIHTYSDQKPTLVFCATRKGVQQSASILVKEARFIMNAQHRQRLQKMANMVREIKLRELLLNGVAFHHAGLDAQDRKFIEDLFISGDIPVLFATSTLAMGVNLPAHLVVVKSTQHYVSGMYCEYTETQILQMIGRAGRPQFDTTATAVIMTKHDSKRKYEALLNGADDIESSLHNHLIEHLNAEIVLHTINDISIALEWLKSTFLYIRIMKNPSHYGIPTGLSKEQMEKKLQDMCIRDLNLLSNFGLVKMDPETMDLKPLETGRLMARYCIAFDTMKQFSEISGTESTEDLMTMLCQCKEFSDIQLRVNERKILNTLNKDKNRVTIRFPMKGKIKTTDMKVNCLVQSTLGCLPIQDFGLAQDCTRIFRAGQRLTRCLLEYLMQRNNFQVLLHATVIAKCFQARLWENSKNVVRQIDKIGPALGTALVNAGIVNFQKLESTNPRELELILNRHPPFGNQILDAVTHLPKYDVSIEQAPRYNAHSAEITVTITLINQEKLSEKQTAKRNHCCLLLIGDADNGIVYKQRITDMQLLRGGPWCKRIEVRRANKAEELSVNLVSQDYVGLDVQNTYTPFYSGPKHLRTAAQESSSSQPKKQPAKNTKLILKRRQSTPMNSSHTDQWLGSDNDPKTDEEDLFEFGNRKPCSHRCSDKDTCAHECCKFGVLIRHRPQLLETPRRDRSAGQRQSGQSSAAASTTPSTAGQMPRLSRLERYFSELHAKADELETPTVKRIKVAQGSNNTCNVDLDKFAFTPKSKPSVPATLSSSAATPSLTPKLNPHIPATPTAAKGWEMLDMYQQAQCQEMSEEQQMEEFEDQSLNQATSVWTDDPWINNLDNFDMSWSDSDKEEMVLDRYVQGGDEDFQNDLGLLSDHSPPLPDLYRAEPAIQNLQQQYNHPEQQQHSSFYNPAINKNQQQHQKLGQQPRADISQPATGQNQQHLDPGQQQRLSSLYRPATSQNQQLLEDTAQHHNPKQNLNLEKQQLPSFYQPPTSQYQHQQPDVEQQRMKSIYKQAANKQNDQEQQQLTSLYRPATSHYQQRQHPGKQLQPPSIYKSVSTNHYQAQQSRPQPSSTPVPRRRGQVFAWKSPTSRPQTGYAPVIMRFSSNAKYNAGNFVSAKTALASMEPSTSAQLPSTTKPRSNVVSATQDKEMKNAYKTKDTPSIEPQSPSESREENVTVSSSDSPIIVLSDEETTLDISNNSHPYIMNSSSDEEFLLSCLEVESQEANKVQNEPRSVKSPSAEKSKESPLQIPRSSPSECLFSQISSLCGSMSVNKSAKQKSFASSHSNKSSLPEPRPSLNMSIQILPESCNKAPEWSTGQLVCHMSPLPPDDQQATKPIQSPSLGVGLQIPSSSNVNKSMGKPQSTDTSAKESSQLTQSLHLSVKSSTPKSLSHKSSTFTSNQESSQLFQSPPNGAKHSSQASNTSTKSPNQESSNNKVSACHQEMIHLTPQPSVGVSLSSPPSSSSGSRSSLWGRKLCSPLLRRQKTRDFFTANPDKSPKGADDAKSIYDKLFEGIF</sequence>
<keyword evidence="10" id="KW-0413">Isomerase</keyword>
<dbReference type="GO" id="GO:0005524">
    <property type="term" value="F:ATP binding"/>
    <property type="evidence" value="ECO:0007669"/>
    <property type="project" value="UniProtKB-KW"/>
</dbReference>
<keyword evidence="5" id="KW-0863">Zinc-finger</keyword>
<dbReference type="GO" id="GO:0016787">
    <property type="term" value="F:hydrolase activity"/>
    <property type="evidence" value="ECO:0007669"/>
    <property type="project" value="UniProtKB-KW"/>
</dbReference>
<dbReference type="InterPro" id="IPR027417">
    <property type="entry name" value="P-loop_NTPase"/>
</dbReference>
<dbReference type="InterPro" id="IPR014001">
    <property type="entry name" value="Helicase_ATP-bd"/>
</dbReference>
<evidence type="ECO:0000256" key="18">
    <source>
        <dbReference type="SAM" id="MobiDB-lite"/>
    </source>
</evidence>
<evidence type="ECO:0000256" key="11">
    <source>
        <dbReference type="ARBA" id="ARBA00023254"/>
    </source>
</evidence>
<dbReference type="Pfam" id="PF02889">
    <property type="entry name" value="Sec63"/>
    <property type="match status" value="1"/>
</dbReference>
<dbReference type="PANTHER" id="PTHR47835">
    <property type="entry name" value="HFM1, ATP DEPENDENT DNA HELICASE HOMOLOG"/>
    <property type="match status" value="1"/>
</dbReference>
<feature type="compositionally biased region" description="Low complexity" evidence="18">
    <location>
        <begin position="21"/>
        <end position="31"/>
    </location>
</feature>
<feature type="region of interest" description="Disordered" evidence="18">
    <location>
        <begin position="1706"/>
        <end position="1737"/>
    </location>
</feature>
<feature type="region of interest" description="Disordered" evidence="18">
    <location>
        <begin position="1934"/>
        <end position="1955"/>
    </location>
</feature>
<dbReference type="Pfam" id="PF00270">
    <property type="entry name" value="DEAD"/>
    <property type="match status" value="1"/>
</dbReference>
<keyword evidence="6" id="KW-0378">Hydrolase</keyword>
<comment type="catalytic activity">
    <reaction evidence="14">
        <text>ATP + H2O = ADP + phosphate + H(+)</text>
        <dbReference type="Rhea" id="RHEA:13065"/>
        <dbReference type="ChEBI" id="CHEBI:15377"/>
        <dbReference type="ChEBI" id="CHEBI:15378"/>
        <dbReference type="ChEBI" id="CHEBI:30616"/>
        <dbReference type="ChEBI" id="CHEBI:43474"/>
        <dbReference type="ChEBI" id="CHEBI:456216"/>
        <dbReference type="EC" id="5.6.2.4"/>
    </reaction>
</comment>
<reference evidence="21" key="1">
    <citation type="submission" date="2022-11" db="UniProtKB">
        <authorList>
            <consortium name="EnsemblMetazoa"/>
        </authorList>
    </citation>
    <scope>IDENTIFICATION</scope>
</reference>
<feature type="domain" description="Helicase C-terminal" evidence="20">
    <location>
        <begin position="481"/>
        <end position="685"/>
    </location>
</feature>
<dbReference type="PROSITE" id="PS51194">
    <property type="entry name" value="HELICASE_CTER"/>
    <property type="match status" value="1"/>
</dbReference>
<evidence type="ECO:0000256" key="10">
    <source>
        <dbReference type="ARBA" id="ARBA00023235"/>
    </source>
</evidence>
<dbReference type="FunFam" id="3.40.50.300:FF:001076">
    <property type="entry name" value="ATP-dependent DNA helicase MER3"/>
    <property type="match status" value="1"/>
</dbReference>
<dbReference type="SUPFAM" id="SSF52540">
    <property type="entry name" value="P-loop containing nucleoside triphosphate hydrolases"/>
    <property type="match status" value="2"/>
</dbReference>
<keyword evidence="4" id="KW-0547">Nucleotide-binding</keyword>
<dbReference type="PROSITE" id="PS51192">
    <property type="entry name" value="HELICASE_ATP_BIND_1"/>
    <property type="match status" value="1"/>
</dbReference>
<dbReference type="OrthoDB" id="5575at2759"/>
<feature type="compositionally biased region" description="Low complexity" evidence="18">
    <location>
        <begin position="1166"/>
        <end position="1186"/>
    </location>
</feature>
<dbReference type="Gene3D" id="1.10.3380.10">
    <property type="entry name" value="Sec63 N-terminal domain-like domain"/>
    <property type="match status" value="1"/>
</dbReference>
<evidence type="ECO:0000256" key="15">
    <source>
        <dbReference type="ARBA" id="ARBA00059912"/>
    </source>
</evidence>
<feature type="compositionally biased region" description="Low complexity" evidence="18">
    <location>
        <begin position="1243"/>
        <end position="1257"/>
    </location>
</feature>
<feature type="region of interest" description="Disordered" evidence="18">
    <location>
        <begin position="1154"/>
        <end position="1190"/>
    </location>
</feature>
<feature type="compositionally biased region" description="Polar residues" evidence="18">
    <location>
        <begin position="1814"/>
        <end position="1824"/>
    </location>
</feature>
<comment type="cofactor">
    <cofactor evidence="1">
        <name>Zn(2+)</name>
        <dbReference type="ChEBI" id="CHEBI:29105"/>
    </cofactor>
</comment>
<feature type="compositionally biased region" description="Polar residues" evidence="18">
    <location>
        <begin position="1094"/>
        <end position="1107"/>
    </location>
</feature>
<dbReference type="CTD" id="164045"/>
<evidence type="ECO:0000256" key="13">
    <source>
        <dbReference type="ARBA" id="ARBA00034808"/>
    </source>
</evidence>
<feature type="domain" description="Helicase ATP-binding" evidence="19">
    <location>
        <begin position="247"/>
        <end position="443"/>
    </location>
</feature>
<feature type="region of interest" description="Disordered" evidence="18">
    <location>
        <begin position="1468"/>
        <end position="1487"/>
    </location>
</feature>
<feature type="region of interest" description="Disordered" evidence="18">
    <location>
        <begin position="1607"/>
        <end position="1666"/>
    </location>
</feature>
<feature type="compositionally biased region" description="Basic and acidic residues" evidence="18">
    <location>
        <begin position="1628"/>
        <end position="1642"/>
    </location>
</feature>
<dbReference type="SMART" id="SM00490">
    <property type="entry name" value="HELICc"/>
    <property type="match status" value="1"/>
</dbReference>
<keyword evidence="8" id="KW-0862">Zinc</keyword>
<evidence type="ECO:0000256" key="8">
    <source>
        <dbReference type="ARBA" id="ARBA00022833"/>
    </source>
</evidence>
<comment type="function">
    <text evidence="15">Required for crossover formation and complete synapsis of homologous chromosomes during meiosis.</text>
</comment>
<evidence type="ECO:0000259" key="20">
    <source>
        <dbReference type="PROSITE" id="PS51194"/>
    </source>
</evidence>
<feature type="compositionally biased region" description="Low complexity" evidence="18">
    <location>
        <begin position="1935"/>
        <end position="1954"/>
    </location>
</feature>
<feature type="compositionally biased region" description="Low complexity" evidence="18">
    <location>
        <begin position="1396"/>
        <end position="1405"/>
    </location>
</feature>
<dbReference type="EC" id="5.6.2.4" evidence="13"/>
<evidence type="ECO:0000256" key="6">
    <source>
        <dbReference type="ARBA" id="ARBA00022801"/>
    </source>
</evidence>
<feature type="compositionally biased region" description="Low complexity" evidence="18">
    <location>
        <begin position="1866"/>
        <end position="1878"/>
    </location>
</feature>
<dbReference type="GO" id="GO:0043138">
    <property type="term" value="F:3'-5' DNA helicase activity"/>
    <property type="evidence" value="ECO:0007669"/>
    <property type="project" value="UniProtKB-EC"/>
</dbReference>
<evidence type="ECO:0000256" key="7">
    <source>
        <dbReference type="ARBA" id="ARBA00022806"/>
    </source>
</evidence>
<feature type="region of interest" description="Disordered" evidence="18">
    <location>
        <begin position="1395"/>
        <end position="1427"/>
    </location>
</feature>
<name>A0A913ZST7_PATMI</name>
<dbReference type="Gene3D" id="1.10.10.10">
    <property type="entry name" value="Winged helix-like DNA-binding domain superfamily/Winged helix DNA-binding domain"/>
    <property type="match status" value="1"/>
</dbReference>
<dbReference type="FunFam" id="3.40.50.300:FF:000950">
    <property type="entry name" value="probable ATP-dependent DNA helicase HFM1"/>
    <property type="match status" value="1"/>
</dbReference>
<evidence type="ECO:0000313" key="21">
    <source>
        <dbReference type="EnsemblMetazoa" id="XP_038054687.1"/>
    </source>
</evidence>
<feature type="compositionally biased region" description="Low complexity" evidence="18">
    <location>
        <begin position="1762"/>
        <end position="1772"/>
    </location>
</feature>
<dbReference type="CDD" id="cd18023">
    <property type="entry name" value="DEXHc_HFM1"/>
    <property type="match status" value="1"/>
</dbReference>
<dbReference type="GO" id="GO:0003676">
    <property type="term" value="F:nucleic acid binding"/>
    <property type="evidence" value="ECO:0007669"/>
    <property type="project" value="InterPro"/>
</dbReference>
<feature type="region of interest" description="Disordered" evidence="18">
    <location>
        <begin position="94"/>
        <end position="148"/>
    </location>
</feature>
<evidence type="ECO:0000256" key="17">
    <source>
        <dbReference type="ARBA" id="ARBA00093665"/>
    </source>
</evidence>
<evidence type="ECO:0000256" key="2">
    <source>
        <dbReference type="ARBA" id="ARBA00010140"/>
    </source>
</evidence>
<dbReference type="InterPro" id="IPR011545">
    <property type="entry name" value="DEAD/DEAH_box_helicase_dom"/>
</dbReference>
<dbReference type="PANTHER" id="PTHR47835:SF3">
    <property type="entry name" value="HELICASE FOR MEIOSIS 1"/>
    <property type="match status" value="1"/>
</dbReference>
<keyword evidence="22" id="KW-1185">Reference proteome</keyword>